<feature type="transmembrane region" description="Helical" evidence="7">
    <location>
        <begin position="301"/>
        <end position="322"/>
    </location>
</feature>
<keyword evidence="5 7" id="KW-1133">Transmembrane helix</keyword>
<feature type="transmembrane region" description="Helical" evidence="7">
    <location>
        <begin position="71"/>
        <end position="94"/>
    </location>
</feature>
<dbReference type="InterPro" id="IPR001750">
    <property type="entry name" value="ND/Mrp_TM"/>
</dbReference>
<reference evidence="10 11" key="1">
    <citation type="submission" date="2020-03" db="EMBL/GenBank/DDBJ databases">
        <title>Rubrivivax benzoatilyticus JA2 (sequenced after 10 years sub-culturing).</title>
        <authorList>
            <person name="Gupta D."/>
            <person name="Chintalapati S."/>
            <person name="Chintalapati V.R."/>
        </authorList>
    </citation>
    <scope>NUCLEOTIDE SEQUENCE [LARGE SCALE GENOMIC DNA]</scope>
    <source>
        <strain evidence="10 11">JA2-Mal</strain>
    </source>
</reference>
<comment type="similarity">
    <text evidence="7">Belongs to the inorganic carbon transporter (TC 9.A.2) DabB family.</text>
</comment>
<evidence type="ECO:0000256" key="6">
    <source>
        <dbReference type="ARBA" id="ARBA00023136"/>
    </source>
</evidence>
<dbReference type="Proteomes" id="UP000802098">
    <property type="component" value="Unassembled WGS sequence"/>
</dbReference>
<feature type="transmembrane region" description="Helical" evidence="7">
    <location>
        <begin position="204"/>
        <end position="229"/>
    </location>
</feature>
<comment type="subunit">
    <text evidence="7">Forms a complex with DabA.</text>
</comment>
<feature type="domain" description="NADH:quinone oxidoreductase/Mrp antiporter transmembrane" evidence="9">
    <location>
        <begin position="125"/>
        <end position="350"/>
    </location>
</feature>
<dbReference type="InterPro" id="IPR046396">
    <property type="entry name" value="Transporter_DabB"/>
</dbReference>
<comment type="function">
    <text evidence="7">Part of an energy-coupled inorganic carbon pump.</text>
</comment>
<feature type="transmembrane region" description="Helical" evidence="7">
    <location>
        <begin position="6"/>
        <end position="26"/>
    </location>
</feature>
<keyword evidence="2 7" id="KW-0813">Transport</keyword>
<dbReference type="Pfam" id="PF00361">
    <property type="entry name" value="Proton_antipo_M"/>
    <property type="match status" value="1"/>
</dbReference>
<feature type="transmembrane region" description="Helical" evidence="7">
    <location>
        <begin position="106"/>
        <end position="123"/>
    </location>
</feature>
<evidence type="ECO:0000313" key="10">
    <source>
        <dbReference type="EMBL" id="NHL00248.1"/>
    </source>
</evidence>
<proteinExistence type="inferred from homology"/>
<feature type="transmembrane region" description="Helical" evidence="7">
    <location>
        <begin position="388"/>
        <end position="405"/>
    </location>
</feature>
<keyword evidence="6 7" id="KW-0472">Membrane</keyword>
<name>A0ABX0HZ38_9BURK</name>
<feature type="transmembrane region" description="Helical" evidence="7">
    <location>
        <begin position="38"/>
        <end position="59"/>
    </location>
</feature>
<comment type="caution">
    <text evidence="10">The sequence shown here is derived from an EMBL/GenBank/DDBJ whole genome shotgun (WGS) entry which is preliminary data.</text>
</comment>
<evidence type="ECO:0000256" key="1">
    <source>
        <dbReference type="ARBA" id="ARBA00004127"/>
    </source>
</evidence>
<dbReference type="PRINTS" id="PR01434">
    <property type="entry name" value="NADHDHGNASE5"/>
</dbReference>
<evidence type="ECO:0000256" key="7">
    <source>
        <dbReference type="HAMAP-Rule" id="MF_00862"/>
    </source>
</evidence>
<feature type="transmembrane region" description="Helical" evidence="7">
    <location>
        <begin position="267"/>
        <end position="289"/>
    </location>
</feature>
<feature type="transmembrane region" description="Helical" evidence="7">
    <location>
        <begin position="241"/>
        <end position="261"/>
    </location>
</feature>
<keyword evidence="11" id="KW-1185">Reference proteome</keyword>
<evidence type="ECO:0000256" key="5">
    <source>
        <dbReference type="ARBA" id="ARBA00022989"/>
    </source>
</evidence>
<protein>
    <recommendedName>
        <fullName evidence="7">Probable inorganic carbon transporter subunit DabB</fullName>
    </recommendedName>
</protein>
<accession>A0ABX0HZ38</accession>
<keyword evidence="4 7" id="KW-0812">Transmembrane</keyword>
<dbReference type="PANTHER" id="PTHR42829:SF1">
    <property type="entry name" value="INORGANIC CARBON TRANSPORTER SUBUNIT DABB-RELATED"/>
    <property type="match status" value="1"/>
</dbReference>
<evidence type="ECO:0000313" key="11">
    <source>
        <dbReference type="Proteomes" id="UP000802098"/>
    </source>
</evidence>
<evidence type="ECO:0000256" key="4">
    <source>
        <dbReference type="ARBA" id="ARBA00022692"/>
    </source>
</evidence>
<dbReference type="PANTHER" id="PTHR42829">
    <property type="entry name" value="NADH-UBIQUINONE OXIDOREDUCTASE CHAIN 5"/>
    <property type="match status" value="1"/>
</dbReference>
<dbReference type="NCBIfam" id="NF006029">
    <property type="entry name" value="PRK08168.1"/>
    <property type="match status" value="1"/>
</dbReference>
<evidence type="ECO:0000256" key="8">
    <source>
        <dbReference type="RuleBase" id="RU000320"/>
    </source>
</evidence>
<comment type="subcellular location">
    <subcellularLocation>
        <location evidence="7">Cell membrane</location>
        <topology evidence="7">Multi-pass membrane protein</topology>
    </subcellularLocation>
    <subcellularLocation>
        <location evidence="1">Endomembrane system</location>
        <topology evidence="1">Multi-pass membrane protein</topology>
    </subcellularLocation>
    <subcellularLocation>
        <location evidence="8">Membrane</location>
        <topology evidence="8">Multi-pass membrane protein</topology>
    </subcellularLocation>
</comment>
<sequence length="519" mass="53822">MKLVSLLWPACSLLPAVLMLAAVPLRRDADVAAAWARWRVLAVAGVAAAAAALGLQLAAGPGTAEPPLPGLAVTLAGAWMALLVQLLGTVIGVFSSRYLQGEPGQPRYVAALAGVLAAVQVLLLADHWLVLIAAWAGVGGCLQHLLCFYRDRPFALLAAHKKRVADRLADVLLVAAAALAWTEVGSGSLSDLGRHLEAAAPSAALQAGAVCLVLAVVLRTALLPVHGWLIQVMEAPTPVSALLHAGVINLGGYVLIRFAPWLDAVPLARWLLVGIGLATAVLAGLVMLTRASVKVRLAWSTVAQMGFMVMECGLGLYTLALLHLLGHSLYKAHAFLAASSAVDTARLRTMHGGTQPTLASLVVAPLASAAVIAGLLALQAGLVPVSAWPWWWSGVLALAWAPLFWQPASRHPDAPGALHGALAGAAMVAALAAATVAGHALPLGPVDTPDGPAGVVALAGLALLYASLVLLHARPAALAFWRRWSYAGFYVDEVATRAVLRLWPTRWTAATDGPETRIP</sequence>
<feature type="transmembrane region" description="Helical" evidence="7">
    <location>
        <begin position="357"/>
        <end position="382"/>
    </location>
</feature>
<evidence type="ECO:0000256" key="2">
    <source>
        <dbReference type="ARBA" id="ARBA00022448"/>
    </source>
</evidence>
<gene>
    <name evidence="7" type="primary">dabB</name>
    <name evidence="10" type="ORF">G7087_17830</name>
</gene>
<organism evidence="10 11">
    <name type="scientific">Rubrivivax benzoatilyticus</name>
    <dbReference type="NCBI Taxonomy" id="316997"/>
    <lineage>
        <taxon>Bacteria</taxon>
        <taxon>Pseudomonadati</taxon>
        <taxon>Pseudomonadota</taxon>
        <taxon>Betaproteobacteria</taxon>
        <taxon>Burkholderiales</taxon>
        <taxon>Sphaerotilaceae</taxon>
        <taxon>Rubrivivax</taxon>
    </lineage>
</organism>
<evidence type="ECO:0000256" key="3">
    <source>
        <dbReference type="ARBA" id="ARBA00022475"/>
    </source>
</evidence>
<feature type="transmembrane region" description="Helical" evidence="7">
    <location>
        <begin position="453"/>
        <end position="473"/>
    </location>
</feature>
<dbReference type="RefSeq" id="WP_009857985.1">
    <property type="nucleotide sequence ID" value="NZ_JAAOCD010000012.1"/>
</dbReference>
<dbReference type="HAMAP" id="MF_00862">
    <property type="entry name" value="DabB"/>
    <property type="match status" value="1"/>
</dbReference>
<dbReference type="EMBL" id="JAAOCD010000012">
    <property type="protein sequence ID" value="NHL00248.1"/>
    <property type="molecule type" value="Genomic_DNA"/>
</dbReference>
<keyword evidence="3 7" id="KW-1003">Cell membrane</keyword>
<evidence type="ECO:0000259" key="9">
    <source>
        <dbReference type="Pfam" id="PF00361"/>
    </source>
</evidence>
<feature type="transmembrane region" description="Helical" evidence="7">
    <location>
        <begin position="417"/>
        <end position="441"/>
    </location>
</feature>
<feature type="transmembrane region" description="Helical" evidence="7">
    <location>
        <begin position="129"/>
        <end position="148"/>
    </location>
</feature>
<dbReference type="InterPro" id="IPR003945">
    <property type="entry name" value="NU5C-like"/>
</dbReference>